<feature type="region of interest" description="Disordered" evidence="1">
    <location>
        <begin position="27"/>
        <end position="59"/>
    </location>
</feature>
<evidence type="ECO:0000256" key="1">
    <source>
        <dbReference type="SAM" id="MobiDB-lite"/>
    </source>
</evidence>
<dbReference type="Proteomes" id="UP001148312">
    <property type="component" value="Unassembled WGS sequence"/>
</dbReference>
<dbReference type="GeneID" id="81621749"/>
<reference evidence="2" key="1">
    <citation type="submission" date="2022-12" db="EMBL/GenBank/DDBJ databases">
        <authorList>
            <person name="Petersen C."/>
        </authorList>
    </citation>
    <scope>NUCLEOTIDE SEQUENCE</scope>
    <source>
        <strain evidence="2">IBT 30728</strain>
    </source>
</reference>
<feature type="compositionally biased region" description="Basic and acidic residues" evidence="1">
    <location>
        <begin position="47"/>
        <end position="59"/>
    </location>
</feature>
<gene>
    <name evidence="2" type="ORF">N7539_001897</name>
</gene>
<name>A0A9X0C0B5_9EURO</name>
<sequence>MLIWQPQAINGDPPDAFKANEIKGWGQLRSPELGPPPEPRFPVLTRDASRSSETHTKADSRCLGTVTKLIETMEETMFFQ</sequence>
<accession>A0A9X0C0B5</accession>
<reference evidence="2" key="2">
    <citation type="journal article" date="2023" name="IMA Fungus">
        <title>Comparative genomic study of the Penicillium genus elucidates a diverse pangenome and 15 lateral gene transfer events.</title>
        <authorList>
            <person name="Petersen C."/>
            <person name="Sorensen T."/>
            <person name="Nielsen M.R."/>
            <person name="Sondergaard T.E."/>
            <person name="Sorensen J.L."/>
            <person name="Fitzpatrick D.A."/>
            <person name="Frisvad J.C."/>
            <person name="Nielsen K.L."/>
        </authorList>
    </citation>
    <scope>NUCLEOTIDE SEQUENCE</scope>
    <source>
        <strain evidence="2">IBT 30728</strain>
    </source>
</reference>
<protein>
    <submittedName>
        <fullName evidence="2">Uncharacterized protein</fullName>
    </submittedName>
</protein>
<dbReference type="EMBL" id="JAPWDQ010000002">
    <property type="protein sequence ID" value="KAJ5493151.1"/>
    <property type="molecule type" value="Genomic_DNA"/>
</dbReference>
<dbReference type="AlphaFoldDB" id="A0A9X0C0B5"/>
<evidence type="ECO:0000313" key="3">
    <source>
        <dbReference type="Proteomes" id="UP001148312"/>
    </source>
</evidence>
<evidence type="ECO:0000313" key="2">
    <source>
        <dbReference type="EMBL" id="KAJ5493151.1"/>
    </source>
</evidence>
<comment type="caution">
    <text evidence="2">The sequence shown here is derived from an EMBL/GenBank/DDBJ whole genome shotgun (WGS) entry which is preliminary data.</text>
</comment>
<keyword evidence="3" id="KW-1185">Reference proteome</keyword>
<dbReference type="RefSeq" id="XP_056793531.1">
    <property type="nucleotide sequence ID" value="XM_056931500.1"/>
</dbReference>
<organism evidence="2 3">
    <name type="scientific">Penicillium diatomitis</name>
    <dbReference type="NCBI Taxonomy" id="2819901"/>
    <lineage>
        <taxon>Eukaryota</taxon>
        <taxon>Fungi</taxon>
        <taxon>Dikarya</taxon>
        <taxon>Ascomycota</taxon>
        <taxon>Pezizomycotina</taxon>
        <taxon>Eurotiomycetes</taxon>
        <taxon>Eurotiomycetidae</taxon>
        <taxon>Eurotiales</taxon>
        <taxon>Aspergillaceae</taxon>
        <taxon>Penicillium</taxon>
    </lineage>
</organism>
<proteinExistence type="predicted"/>